<sequence>MRILALSGFVPEHICDVVRFTGFDGEYNIAQYCGYAADYISQVIKDDSIDGAVFPKSCDSSRIIGSYLSETNKFIYQINIPARQDDLAIRYFAEILKSYTKALKEHYKVSLTTDSIERRIELINKRNVWIKVAYDKLDRISYHEYLSKIHQLLSEPLEKQAEDIEFTERESTDKKVYVVGSFLANEKIAETIERLGMKVVGDNLPESGRLASMKPVCPNGDDIYNCIADSILKNRLSPTQDNFSAILENDFSEMENKGVKGIIYISQKYCEPYDYLFSVYKKMADERGINIVRISLADSKDSGKSELELEAFSDLL</sequence>
<organism evidence="4 5">
    <name type="scientific">Catonella massiliensis</name>
    <dbReference type="NCBI Taxonomy" id="2799636"/>
    <lineage>
        <taxon>Bacteria</taxon>
        <taxon>Bacillati</taxon>
        <taxon>Bacillota</taxon>
        <taxon>Clostridia</taxon>
        <taxon>Lachnospirales</taxon>
        <taxon>Lachnospiraceae</taxon>
        <taxon>Catonella</taxon>
    </lineage>
</organism>
<dbReference type="Gene3D" id="3.40.50.11890">
    <property type="match status" value="1"/>
</dbReference>
<dbReference type="Proteomes" id="UP000604730">
    <property type="component" value="Unassembled WGS sequence"/>
</dbReference>
<dbReference type="Gene3D" id="3.40.50.11900">
    <property type="match status" value="1"/>
</dbReference>
<comment type="similarity">
    <text evidence="2">Belongs to the FldB/FldC dehydratase alpha/beta subunit family.</text>
</comment>
<comment type="caution">
    <text evidence="4">The sequence shown here is derived from an EMBL/GenBank/DDBJ whole genome shotgun (WGS) entry which is preliminary data.</text>
</comment>
<keyword evidence="3" id="KW-0411">Iron-sulfur</keyword>
<dbReference type="Pfam" id="PF06050">
    <property type="entry name" value="HGD-D"/>
    <property type="match status" value="1"/>
</dbReference>
<dbReference type="PANTHER" id="PTHR30548">
    <property type="entry name" value="2-HYDROXYGLUTARYL-COA DEHYDRATASE, D-COMPONENT-RELATED"/>
    <property type="match status" value="1"/>
</dbReference>
<keyword evidence="3" id="KW-0408">Iron</keyword>
<proteinExistence type="inferred from homology"/>
<evidence type="ECO:0000313" key="5">
    <source>
        <dbReference type="Proteomes" id="UP000604730"/>
    </source>
</evidence>
<dbReference type="RefSeq" id="WP_208428188.1">
    <property type="nucleotide sequence ID" value="NZ_JAEPRJ010000001.1"/>
</dbReference>
<evidence type="ECO:0000313" key="4">
    <source>
        <dbReference type="EMBL" id="MBK5896628.1"/>
    </source>
</evidence>
<keyword evidence="3" id="KW-0479">Metal-binding</keyword>
<accession>A0ABS1IXK4</accession>
<evidence type="ECO:0000256" key="2">
    <source>
        <dbReference type="ARBA" id="ARBA00005806"/>
    </source>
</evidence>
<name>A0ABS1IXK4_9FIRM</name>
<comment type="cofactor">
    <cofactor evidence="1">
        <name>[4Fe-4S] cluster</name>
        <dbReference type="ChEBI" id="CHEBI:49883"/>
    </cofactor>
</comment>
<reference evidence="4 5" key="1">
    <citation type="submission" date="2021-01" db="EMBL/GenBank/DDBJ databases">
        <title>Isolation and description of Catonella massiliensis sp. nov., a novel Catonella species, isolated from a stable periodontitis subject.</title>
        <authorList>
            <person name="Antezack A."/>
            <person name="Boxberger M."/>
            <person name="La Scola B."/>
            <person name="Monnet-Corti V."/>
        </authorList>
    </citation>
    <scope>NUCLEOTIDE SEQUENCE [LARGE SCALE GENOMIC DNA]</scope>
    <source>
        <strain evidence="4 5">Marseille-Q4567</strain>
    </source>
</reference>
<evidence type="ECO:0000256" key="1">
    <source>
        <dbReference type="ARBA" id="ARBA00001966"/>
    </source>
</evidence>
<keyword evidence="5" id="KW-1185">Reference proteome</keyword>
<protein>
    <submittedName>
        <fullName evidence="4">2-hydroxyacyl-CoA dehydratase</fullName>
    </submittedName>
</protein>
<dbReference type="EMBL" id="JAEPRJ010000001">
    <property type="protein sequence ID" value="MBK5896628.1"/>
    <property type="molecule type" value="Genomic_DNA"/>
</dbReference>
<dbReference type="PANTHER" id="PTHR30548:SF3">
    <property type="entry name" value="2-HYDROXYACYL-COA DEHYDRATASE"/>
    <property type="match status" value="1"/>
</dbReference>
<gene>
    <name evidence="4" type="ORF">JJN12_02350</name>
</gene>
<dbReference type="InterPro" id="IPR010327">
    <property type="entry name" value="FldB/FldC_alpha/beta"/>
</dbReference>
<evidence type="ECO:0000256" key="3">
    <source>
        <dbReference type="ARBA" id="ARBA00023014"/>
    </source>
</evidence>